<dbReference type="CDD" id="cd06532">
    <property type="entry name" value="Glyco_transf_25"/>
    <property type="match status" value="1"/>
</dbReference>
<evidence type="ECO:0000313" key="7">
    <source>
        <dbReference type="EMBL" id="KAK3203991.1"/>
    </source>
</evidence>
<keyword evidence="5" id="KW-0472">Membrane</keyword>
<evidence type="ECO:0000256" key="5">
    <source>
        <dbReference type="SAM" id="Phobius"/>
    </source>
</evidence>
<keyword evidence="8" id="KW-1185">Reference proteome</keyword>
<feature type="region of interest" description="Disordered" evidence="4">
    <location>
        <begin position="1"/>
        <end position="51"/>
    </location>
</feature>
<dbReference type="InterPro" id="IPR050757">
    <property type="entry name" value="Collagen_mod_GT25"/>
</dbReference>
<evidence type="ECO:0000256" key="1">
    <source>
        <dbReference type="ARBA" id="ARBA00006721"/>
    </source>
</evidence>
<evidence type="ECO:0000259" key="6">
    <source>
        <dbReference type="Pfam" id="PF01755"/>
    </source>
</evidence>
<dbReference type="GO" id="GO:0016740">
    <property type="term" value="F:transferase activity"/>
    <property type="evidence" value="ECO:0007669"/>
    <property type="project" value="UniProtKB-KW"/>
</dbReference>
<comment type="similarity">
    <text evidence="1">Belongs to the glycosyltransferase 25 family.</text>
</comment>
<feature type="transmembrane region" description="Helical" evidence="5">
    <location>
        <begin position="85"/>
        <end position="105"/>
    </location>
</feature>
<proteinExistence type="inferred from homology"/>
<keyword evidence="2" id="KW-0328">Glycosyltransferase</keyword>
<dbReference type="EMBL" id="WVTA01000010">
    <property type="protein sequence ID" value="KAK3203991.1"/>
    <property type="molecule type" value="Genomic_DNA"/>
</dbReference>
<comment type="caution">
    <text evidence="7">The sequence shown here is derived from an EMBL/GenBank/DDBJ whole genome shotgun (WGS) entry which is preliminary data.</text>
</comment>
<feature type="region of interest" description="Disordered" evidence="4">
    <location>
        <begin position="430"/>
        <end position="450"/>
    </location>
</feature>
<reference evidence="7 8" key="1">
    <citation type="submission" date="2021-02" db="EMBL/GenBank/DDBJ databases">
        <title>Genome assembly of Pseudopithomyces chartarum.</title>
        <authorList>
            <person name="Jauregui R."/>
            <person name="Singh J."/>
            <person name="Voisey C."/>
        </authorList>
    </citation>
    <scope>NUCLEOTIDE SEQUENCE [LARGE SCALE GENOMIC DNA]</scope>
    <source>
        <strain evidence="7 8">AGR01</strain>
    </source>
</reference>
<dbReference type="Proteomes" id="UP001280581">
    <property type="component" value="Unassembled WGS sequence"/>
</dbReference>
<evidence type="ECO:0000256" key="4">
    <source>
        <dbReference type="SAM" id="MobiDB-lite"/>
    </source>
</evidence>
<evidence type="ECO:0000256" key="3">
    <source>
        <dbReference type="ARBA" id="ARBA00022679"/>
    </source>
</evidence>
<keyword evidence="5" id="KW-0812">Transmembrane</keyword>
<dbReference type="PANTHER" id="PTHR10730">
    <property type="entry name" value="PROCOLLAGEN-LYSINE,2-OXOGLUTARATE 5-DIOXYGENASE/GLYCOSYLTRANSFERASE 25 FAMILY MEMBER"/>
    <property type="match status" value="1"/>
</dbReference>
<dbReference type="InterPro" id="IPR002654">
    <property type="entry name" value="Glyco_trans_25"/>
</dbReference>
<dbReference type="AlphaFoldDB" id="A0AAN6RFR8"/>
<sequence>MTNRQACISDAAATLQPSRASPRKQQGRAMLAESRADQSAASRASDEAFSSPKATMRRISIDAWSLTGAKNGSSYYPKRKKSPWYLSRPQLLTTLLGFLAIYTWLNFGGHEILIPQDSWEYVQDASVTDIMNTTLGFEFQKILVLNLPFRTDRRDAIALSAATSNIQLEFVDGVTGDSIKQSAYPPPEENIKLLSGIRGSWRTHMNALQRVLEQNLTTALIFEDDVDWDVRVRQNLQRFALASRFLSENKEVLSSSPQYKIEKVDNVETEETTFRILSDNHTMTHLPSMPLSSIYHRSHHPKHHLNSPYGDASQWDVLWMGHCGAGFPRYSPLHKKTEVTAANVVLTHSNDDTVPVQRHLKAHPFQGSLDPLADAYSPHTRIFHRSTGGELCTVAYAVSQRGARRLLHQFGVKGWNGIFDAELGRWCAGEDPDLGPSNTPPSPSSNKEIKKGARERICLATQPPIFAHHHPRDGESDIGGLGGGYATKFETKYLRVSVRMNLERIVMGQKEKDLVDQWPDEGGHAI</sequence>
<accession>A0AAN6RFR8</accession>
<keyword evidence="5" id="KW-1133">Transmembrane helix</keyword>
<feature type="domain" description="Glycosyl transferase family 25" evidence="6">
    <location>
        <begin position="140"/>
        <end position="410"/>
    </location>
</feature>
<dbReference type="PANTHER" id="PTHR10730:SF53">
    <property type="entry name" value="GLYCOSYLTRANSFERASE 25 FAMILY MEMBER"/>
    <property type="match status" value="1"/>
</dbReference>
<keyword evidence="3" id="KW-0808">Transferase</keyword>
<evidence type="ECO:0000313" key="8">
    <source>
        <dbReference type="Proteomes" id="UP001280581"/>
    </source>
</evidence>
<dbReference type="Pfam" id="PF01755">
    <property type="entry name" value="Glyco_transf_25"/>
    <property type="match status" value="1"/>
</dbReference>
<protein>
    <recommendedName>
        <fullName evidence="6">Glycosyl transferase family 25 domain-containing protein</fullName>
    </recommendedName>
</protein>
<name>A0AAN6RFR8_9PLEO</name>
<evidence type="ECO:0000256" key="2">
    <source>
        <dbReference type="ARBA" id="ARBA00022676"/>
    </source>
</evidence>
<organism evidence="7 8">
    <name type="scientific">Pseudopithomyces chartarum</name>
    <dbReference type="NCBI Taxonomy" id="1892770"/>
    <lineage>
        <taxon>Eukaryota</taxon>
        <taxon>Fungi</taxon>
        <taxon>Dikarya</taxon>
        <taxon>Ascomycota</taxon>
        <taxon>Pezizomycotina</taxon>
        <taxon>Dothideomycetes</taxon>
        <taxon>Pleosporomycetidae</taxon>
        <taxon>Pleosporales</taxon>
        <taxon>Massarineae</taxon>
        <taxon>Didymosphaeriaceae</taxon>
        <taxon>Pseudopithomyces</taxon>
    </lineage>
</organism>
<gene>
    <name evidence="7" type="ORF">GRF29_106g1283056</name>
</gene>